<evidence type="ECO:0000313" key="1">
    <source>
        <dbReference type="EMBL" id="OWM63456.1"/>
    </source>
</evidence>
<dbReference type="EMBL" id="MTKT01006096">
    <property type="protein sequence ID" value="OWM63456.1"/>
    <property type="molecule type" value="Genomic_DNA"/>
</dbReference>
<organism evidence="1 2">
    <name type="scientific">Punica granatum</name>
    <name type="common">Pomegranate</name>
    <dbReference type="NCBI Taxonomy" id="22663"/>
    <lineage>
        <taxon>Eukaryota</taxon>
        <taxon>Viridiplantae</taxon>
        <taxon>Streptophyta</taxon>
        <taxon>Embryophyta</taxon>
        <taxon>Tracheophyta</taxon>
        <taxon>Spermatophyta</taxon>
        <taxon>Magnoliopsida</taxon>
        <taxon>eudicotyledons</taxon>
        <taxon>Gunneridae</taxon>
        <taxon>Pentapetalae</taxon>
        <taxon>rosids</taxon>
        <taxon>malvids</taxon>
        <taxon>Myrtales</taxon>
        <taxon>Lythraceae</taxon>
        <taxon>Punica</taxon>
    </lineage>
</organism>
<sequence>MTRLSQVGGRDGLGLDKAHLAWRGEDCGWSIREDGHDSPIVHVMVAGMDSATGHGAPHRGEVRTASGLPAKVGTTRRHARMWRPGWTRPLVASHLVVKR</sequence>
<evidence type="ECO:0000313" key="2">
    <source>
        <dbReference type="Proteomes" id="UP000197138"/>
    </source>
</evidence>
<proteinExistence type="predicted"/>
<reference evidence="2" key="1">
    <citation type="journal article" date="2017" name="Plant J.">
        <title>The pomegranate (Punica granatum L.) genome and the genomics of punicalagin biosynthesis.</title>
        <authorList>
            <person name="Qin G."/>
            <person name="Xu C."/>
            <person name="Ming R."/>
            <person name="Tang H."/>
            <person name="Guyot R."/>
            <person name="Kramer E.M."/>
            <person name="Hu Y."/>
            <person name="Yi X."/>
            <person name="Qi Y."/>
            <person name="Xu X."/>
            <person name="Gao Z."/>
            <person name="Pan H."/>
            <person name="Jian J."/>
            <person name="Tian Y."/>
            <person name="Yue Z."/>
            <person name="Xu Y."/>
        </authorList>
    </citation>
    <scope>NUCLEOTIDE SEQUENCE [LARGE SCALE GENOMIC DNA]</scope>
    <source>
        <strain evidence="2">cv. Dabenzi</strain>
    </source>
</reference>
<comment type="caution">
    <text evidence="1">The sequence shown here is derived from an EMBL/GenBank/DDBJ whole genome shotgun (WGS) entry which is preliminary data.</text>
</comment>
<gene>
    <name evidence="1" type="ORF">CDL15_Pgr020657</name>
</gene>
<accession>A0A218VSX8</accession>
<dbReference type="Proteomes" id="UP000197138">
    <property type="component" value="Unassembled WGS sequence"/>
</dbReference>
<dbReference type="AlphaFoldDB" id="A0A218VSX8"/>
<name>A0A218VSX8_PUNGR</name>
<protein>
    <submittedName>
        <fullName evidence="1">Uncharacterized protein</fullName>
    </submittedName>
</protein>